<feature type="domain" description="6-phosphogluconate dehydrogenase C-terminal" evidence="5">
    <location>
        <begin position="167"/>
        <end position="296"/>
    </location>
</feature>
<dbReference type="InterPro" id="IPR008927">
    <property type="entry name" value="6-PGluconate_DH-like_C_sf"/>
</dbReference>
<accession>A0A7C2X8Y6</accession>
<dbReference type="AlphaFoldDB" id="A0A7C2X8Y6"/>
<dbReference type="InterPro" id="IPR006114">
    <property type="entry name" value="6PGDH_C"/>
</dbReference>
<organism evidence="6">
    <name type="scientific">Desulfurivibrio alkaliphilus</name>
    <dbReference type="NCBI Taxonomy" id="427923"/>
    <lineage>
        <taxon>Bacteria</taxon>
        <taxon>Pseudomonadati</taxon>
        <taxon>Thermodesulfobacteriota</taxon>
        <taxon>Desulfobulbia</taxon>
        <taxon>Desulfobulbales</taxon>
        <taxon>Desulfobulbaceae</taxon>
        <taxon>Desulfurivibrio</taxon>
    </lineage>
</organism>
<dbReference type="GO" id="GO:0006098">
    <property type="term" value="P:pentose-phosphate shunt"/>
    <property type="evidence" value="ECO:0007669"/>
    <property type="project" value="UniProtKB-UniPathway"/>
</dbReference>
<comment type="pathway">
    <text evidence="1">Carbohydrate degradation; pentose phosphate pathway.</text>
</comment>
<dbReference type="PANTHER" id="PTHR11811">
    <property type="entry name" value="6-PHOSPHOGLUCONATE DEHYDROGENASE"/>
    <property type="match status" value="1"/>
</dbReference>
<proteinExistence type="inferred from homology"/>
<evidence type="ECO:0000313" key="6">
    <source>
        <dbReference type="EMBL" id="HET97235.1"/>
    </source>
</evidence>
<dbReference type="EMBL" id="DSDS01000015">
    <property type="protein sequence ID" value="HET97235.1"/>
    <property type="molecule type" value="Genomic_DNA"/>
</dbReference>
<evidence type="ECO:0000256" key="2">
    <source>
        <dbReference type="ARBA" id="ARBA00008419"/>
    </source>
</evidence>
<dbReference type="NCBIfam" id="TIGR00872">
    <property type="entry name" value="gnd_rel"/>
    <property type="match status" value="1"/>
</dbReference>
<dbReference type="InterPro" id="IPR006183">
    <property type="entry name" value="Pgluconate_DH"/>
</dbReference>
<gene>
    <name evidence="6" type="primary">gnd</name>
    <name evidence="6" type="ORF">ENN98_00735</name>
</gene>
<keyword evidence="4" id="KW-0311">Gluconate utilization</keyword>
<dbReference type="Gene3D" id="3.40.50.720">
    <property type="entry name" value="NAD(P)-binding Rossmann-like Domain"/>
    <property type="match status" value="1"/>
</dbReference>
<dbReference type="Gene3D" id="1.10.1040.10">
    <property type="entry name" value="N-(1-d-carboxylethyl)-l-norvaline Dehydrogenase, domain 2"/>
    <property type="match status" value="1"/>
</dbReference>
<dbReference type="InterPro" id="IPR004849">
    <property type="entry name" value="6DGDH_YqeC"/>
</dbReference>
<dbReference type="NCBIfam" id="NF007161">
    <property type="entry name" value="PRK09599.1"/>
    <property type="match status" value="1"/>
</dbReference>
<name>A0A7C2X8Y6_9BACT</name>
<dbReference type="SUPFAM" id="SSF48179">
    <property type="entry name" value="6-phosphogluconate dehydrogenase C-terminal domain-like"/>
    <property type="match status" value="1"/>
</dbReference>
<evidence type="ECO:0000256" key="1">
    <source>
        <dbReference type="ARBA" id="ARBA00004959"/>
    </source>
</evidence>
<dbReference type="UniPathway" id="UPA00115"/>
<comment type="similarity">
    <text evidence="2">Belongs to the 6-phosphogluconate dehydrogenase family.</text>
</comment>
<dbReference type="PRINTS" id="PR00076">
    <property type="entry name" value="6PGDHDRGNASE"/>
</dbReference>
<dbReference type="Pfam" id="PF03446">
    <property type="entry name" value="NAD_binding_2"/>
    <property type="match status" value="1"/>
</dbReference>
<dbReference type="GO" id="GO:0050661">
    <property type="term" value="F:NADP binding"/>
    <property type="evidence" value="ECO:0007669"/>
    <property type="project" value="InterPro"/>
</dbReference>
<dbReference type="InterPro" id="IPR036291">
    <property type="entry name" value="NAD(P)-bd_dom_sf"/>
</dbReference>
<keyword evidence="3" id="KW-0560">Oxidoreductase</keyword>
<dbReference type="SUPFAM" id="SSF51735">
    <property type="entry name" value="NAD(P)-binding Rossmann-fold domains"/>
    <property type="match status" value="1"/>
</dbReference>
<dbReference type="InterPro" id="IPR006115">
    <property type="entry name" value="6PGDH_NADP-bd"/>
</dbReference>
<reference evidence="6" key="1">
    <citation type="journal article" date="2020" name="mSystems">
        <title>Genome- and Community-Level Interaction Insights into Carbon Utilization and Element Cycling Functions of Hydrothermarchaeota in Hydrothermal Sediment.</title>
        <authorList>
            <person name="Zhou Z."/>
            <person name="Liu Y."/>
            <person name="Xu W."/>
            <person name="Pan J."/>
            <person name="Luo Z.H."/>
            <person name="Li M."/>
        </authorList>
    </citation>
    <scope>NUCLEOTIDE SEQUENCE [LARGE SCALE GENOMIC DNA]</scope>
    <source>
        <strain evidence="6">SpSt-1224</strain>
    </source>
</reference>
<dbReference type="GO" id="GO:0004616">
    <property type="term" value="F:phosphogluconate dehydrogenase (decarboxylating) activity"/>
    <property type="evidence" value="ECO:0007669"/>
    <property type="project" value="InterPro"/>
</dbReference>
<dbReference type="Pfam" id="PF00393">
    <property type="entry name" value="6PGD"/>
    <property type="match status" value="1"/>
</dbReference>
<dbReference type="GO" id="GO:0019521">
    <property type="term" value="P:D-gluconate metabolic process"/>
    <property type="evidence" value="ECO:0007669"/>
    <property type="project" value="UniProtKB-KW"/>
</dbReference>
<evidence type="ECO:0000256" key="4">
    <source>
        <dbReference type="ARBA" id="ARBA00023064"/>
    </source>
</evidence>
<sequence>MQIGMIGLGRMGMNMCRRLLRGNHVVVAYNRTPTKTEELAQDGAIPAYSLRELVAKLETPRVVWLMLPAGATVDQHLEELAQLLSPGDLVIEGGNTFYKDDLRRAALMESKKIHYLDAGVSGGIWGLQVGYCTMIGGERSDFERIEPLLATLSPPEGYLYCGPHGAGHYVKMVHNGIEYAMMQAYGEGFALLEASPYGKGLDYSAVSHLWNQGSVIRSWLLELLVPAFAKDPRLTEITGHVDDSGEGRWTVQEAVERGVAAPTIAISLFQRFQSRNPNAFENRVLAALRREFGGHAVVEAQK</sequence>
<dbReference type="SMART" id="SM01350">
    <property type="entry name" value="6PGD"/>
    <property type="match status" value="1"/>
</dbReference>
<evidence type="ECO:0000256" key="3">
    <source>
        <dbReference type="ARBA" id="ARBA00023002"/>
    </source>
</evidence>
<feature type="non-terminal residue" evidence="6">
    <location>
        <position position="302"/>
    </location>
</feature>
<protein>
    <submittedName>
        <fullName evidence="6">Decarboxylating 6-phosphogluconate dehydrogenase</fullName>
    </submittedName>
</protein>
<dbReference type="InterPro" id="IPR013328">
    <property type="entry name" value="6PGD_dom2"/>
</dbReference>
<dbReference type="Proteomes" id="UP000885986">
    <property type="component" value="Unassembled WGS sequence"/>
</dbReference>
<evidence type="ECO:0000259" key="5">
    <source>
        <dbReference type="SMART" id="SM01350"/>
    </source>
</evidence>
<comment type="caution">
    <text evidence="6">The sequence shown here is derived from an EMBL/GenBank/DDBJ whole genome shotgun (WGS) entry which is preliminary data.</text>
</comment>